<feature type="region of interest" description="Disordered" evidence="1">
    <location>
        <begin position="68"/>
        <end position="195"/>
    </location>
</feature>
<dbReference type="eggNOG" id="ENOG502QS87">
    <property type="taxonomic scope" value="Eukaryota"/>
</dbReference>
<dbReference type="OrthoDB" id="1748563at2759"/>
<reference evidence="3" key="1">
    <citation type="journal article" date="2013" name="Nat. Biotechnol.">
        <title>Draft genome sequence of chickpea (Cicer arietinum) provides a resource for trait improvement.</title>
        <authorList>
            <person name="Varshney R.K."/>
            <person name="Song C."/>
            <person name="Saxena R.K."/>
            <person name="Azam S."/>
            <person name="Yu S."/>
            <person name="Sharpe A.G."/>
            <person name="Cannon S."/>
            <person name="Baek J."/>
            <person name="Rosen B.D."/>
            <person name="Tar'an B."/>
            <person name="Millan T."/>
            <person name="Zhang X."/>
            <person name="Ramsay L.D."/>
            <person name="Iwata A."/>
            <person name="Wang Y."/>
            <person name="Nelson W."/>
            <person name="Farmer A.D."/>
            <person name="Gaur P.M."/>
            <person name="Soderlund C."/>
            <person name="Penmetsa R.V."/>
            <person name="Xu C."/>
            <person name="Bharti A.K."/>
            <person name="He W."/>
            <person name="Winter P."/>
            <person name="Zhao S."/>
            <person name="Hane J.K."/>
            <person name="Carrasquilla-Garcia N."/>
            <person name="Condie J.A."/>
            <person name="Upadhyaya H.D."/>
            <person name="Luo M.C."/>
            <person name="Thudi M."/>
            <person name="Gowda C.L."/>
            <person name="Singh N.P."/>
            <person name="Lichtenzveig J."/>
            <person name="Gali K.K."/>
            <person name="Rubio J."/>
            <person name="Nadarajan N."/>
            <person name="Dolezel J."/>
            <person name="Bansal K.C."/>
            <person name="Xu X."/>
            <person name="Edwards D."/>
            <person name="Zhang G."/>
            <person name="Kahl G."/>
            <person name="Gil J."/>
            <person name="Singh K.B."/>
            <person name="Datta S.K."/>
            <person name="Jackson S.A."/>
            <person name="Wang J."/>
            <person name="Cook D.R."/>
        </authorList>
    </citation>
    <scope>NUCLEOTIDE SEQUENCE [LARGE SCALE GENOMIC DNA]</scope>
    <source>
        <strain evidence="3">cv. CDC Frontier</strain>
    </source>
</reference>
<keyword evidence="2" id="KW-0812">Transmembrane</keyword>
<sequence length="238" mass="25782">MGHNKNLGFTKKSWFQWTTNVVFMLLALFATMTLEIEDKVEEEPSSGLLCISECVTCPTICSPPPPKLVTSNSNHPPPSLLTPNNNNPPPPPLLTSYTPPFPLIHPPNSPLLTQNPPPPPLLTSYPPPLPLTASHSPPPSPPLLKSYPPPSLSLPPPLLTMSPPAPSSHSSGEAPPPPLKSSPSSGSTQGQPNVIGDSPHNYPYPYYYYYASCASHFSNHILPFFIVLMFLHQIVFAC</sequence>
<keyword evidence="2" id="KW-0472">Membrane</keyword>
<dbReference type="RefSeq" id="XP_004498841.1">
    <property type="nucleotide sequence ID" value="XM_004498784.3"/>
</dbReference>
<organism evidence="3 4">
    <name type="scientific">Cicer arietinum</name>
    <name type="common">Chickpea</name>
    <name type="synonym">Garbanzo</name>
    <dbReference type="NCBI Taxonomy" id="3827"/>
    <lineage>
        <taxon>Eukaryota</taxon>
        <taxon>Viridiplantae</taxon>
        <taxon>Streptophyta</taxon>
        <taxon>Embryophyta</taxon>
        <taxon>Tracheophyta</taxon>
        <taxon>Spermatophyta</taxon>
        <taxon>Magnoliopsida</taxon>
        <taxon>eudicotyledons</taxon>
        <taxon>Gunneridae</taxon>
        <taxon>Pentapetalae</taxon>
        <taxon>rosids</taxon>
        <taxon>fabids</taxon>
        <taxon>Fabales</taxon>
        <taxon>Fabaceae</taxon>
        <taxon>Papilionoideae</taxon>
        <taxon>50 kb inversion clade</taxon>
        <taxon>NPAAA clade</taxon>
        <taxon>Hologalegina</taxon>
        <taxon>IRL clade</taxon>
        <taxon>Cicereae</taxon>
        <taxon>Cicer</taxon>
    </lineage>
</organism>
<dbReference type="AlphaFoldDB" id="A0A1S2Y3R4"/>
<evidence type="ECO:0000313" key="4">
    <source>
        <dbReference type="RefSeq" id="XP_004498841.1"/>
    </source>
</evidence>
<evidence type="ECO:0000313" key="3">
    <source>
        <dbReference type="Proteomes" id="UP000087171"/>
    </source>
</evidence>
<protein>
    <submittedName>
        <fullName evidence="4">Leucine-rich repeat extensin-like protein 3</fullName>
    </submittedName>
</protein>
<dbReference type="Proteomes" id="UP000087171">
    <property type="component" value="Chromosome Ca4"/>
</dbReference>
<reference evidence="4" key="2">
    <citation type="submission" date="2025-08" db="UniProtKB">
        <authorList>
            <consortium name="RefSeq"/>
        </authorList>
    </citation>
    <scope>IDENTIFICATION</scope>
    <source>
        <tissue evidence="4">Etiolated seedlings</tissue>
    </source>
</reference>
<proteinExistence type="predicted"/>
<accession>A0A1S2Y3R4</accession>
<dbReference type="PRINTS" id="PR01217">
    <property type="entry name" value="PRICHEXTENSN"/>
</dbReference>
<evidence type="ECO:0000256" key="2">
    <source>
        <dbReference type="SAM" id="Phobius"/>
    </source>
</evidence>
<keyword evidence="2" id="KW-1133">Transmembrane helix</keyword>
<name>A0A1S2Y3R4_CICAR</name>
<evidence type="ECO:0000256" key="1">
    <source>
        <dbReference type="SAM" id="MobiDB-lite"/>
    </source>
</evidence>
<dbReference type="PaxDb" id="3827-XP_004498841.1"/>
<keyword evidence="3" id="KW-1185">Reference proteome</keyword>
<feature type="compositionally biased region" description="Pro residues" evidence="1">
    <location>
        <begin position="75"/>
        <end position="166"/>
    </location>
</feature>
<feature type="transmembrane region" description="Helical" evidence="2">
    <location>
        <begin position="14"/>
        <end position="34"/>
    </location>
</feature>
<gene>
    <name evidence="4" type="primary">LOC101490057</name>
</gene>